<dbReference type="AlphaFoldDB" id="A0AAE3ISU5"/>
<dbReference type="SUPFAM" id="SSF56219">
    <property type="entry name" value="DNase I-like"/>
    <property type="match status" value="1"/>
</dbReference>
<feature type="chain" id="PRO_5042077013" evidence="1">
    <location>
        <begin position="24"/>
        <end position="268"/>
    </location>
</feature>
<evidence type="ECO:0000256" key="1">
    <source>
        <dbReference type="SAM" id="SignalP"/>
    </source>
</evidence>
<dbReference type="Proteomes" id="UP001209318">
    <property type="component" value="Unassembled WGS sequence"/>
</dbReference>
<feature type="signal peptide" evidence="1">
    <location>
        <begin position="1"/>
        <end position="23"/>
    </location>
</feature>
<sequence length="268" mass="30168">MKLFLCIIVSISILFPLSKPAFAQATEQKMSITVMTYNIHRGIGIDKKLNLTRIAKVIKESGAEIIGLQEVDRFYGERSGFKDQVRELADILGYHYVYGANGNLPPAKGRVENRQYGMAIFSKYPIIESKHTKLTALEKPNRGILYAKINVNGKALSIFNTHLSLSTRSRLMEVQEINELTKQVEGPKVLLGDFNTSALRKEFRILLTGGKWIDTFAKVKDAQTFPADDPDRRIDYILISSSITASQQRVIRSQASDHLAIMSRIVIH</sequence>
<gene>
    <name evidence="3" type="ORF">OEV98_05520</name>
</gene>
<evidence type="ECO:0000313" key="4">
    <source>
        <dbReference type="Proteomes" id="UP001209318"/>
    </source>
</evidence>
<dbReference type="InterPro" id="IPR036691">
    <property type="entry name" value="Endo/exonu/phosph_ase_sf"/>
</dbReference>
<dbReference type="Gene3D" id="3.60.10.10">
    <property type="entry name" value="Endonuclease/exonuclease/phosphatase"/>
    <property type="match status" value="1"/>
</dbReference>
<dbReference type="PANTHER" id="PTHR14859">
    <property type="entry name" value="CALCOFLUOR WHITE HYPERSENSITIVE PROTEIN PRECURSOR"/>
    <property type="match status" value="1"/>
</dbReference>
<dbReference type="InterPro" id="IPR051916">
    <property type="entry name" value="GPI-anchor_lipid_remodeler"/>
</dbReference>
<dbReference type="PANTHER" id="PTHR14859:SF15">
    <property type="entry name" value="ENDONUCLEASE_EXONUCLEASE_PHOSPHATASE DOMAIN-CONTAINING PROTEIN"/>
    <property type="match status" value="1"/>
</dbReference>
<feature type="domain" description="Endonuclease/exonuclease/phosphatase" evidence="2">
    <location>
        <begin position="35"/>
        <end position="258"/>
    </location>
</feature>
<keyword evidence="4" id="KW-1185">Reference proteome</keyword>
<keyword evidence="3" id="KW-0378">Hydrolase</keyword>
<evidence type="ECO:0000259" key="2">
    <source>
        <dbReference type="Pfam" id="PF03372"/>
    </source>
</evidence>
<dbReference type="RefSeq" id="WP_263072214.1">
    <property type="nucleotide sequence ID" value="NZ_JAOUSF010000002.1"/>
</dbReference>
<proteinExistence type="predicted"/>
<keyword evidence="3" id="KW-0540">Nuclease</keyword>
<dbReference type="GO" id="GO:0004519">
    <property type="term" value="F:endonuclease activity"/>
    <property type="evidence" value="ECO:0007669"/>
    <property type="project" value="UniProtKB-KW"/>
</dbReference>
<reference evidence="3" key="1">
    <citation type="submission" date="2022-10" db="EMBL/GenBank/DDBJ databases">
        <title>Description of Fervidibacillus gen. nov. in the family Fervidibacillaceae fam. nov. with two species, Fervidibacillus albus sp. nov., and Fervidibacillus halotolerans sp. nov., isolated from tidal flat sediments.</title>
        <authorList>
            <person name="Kwon K.K."/>
            <person name="Yang S.-H."/>
        </authorList>
    </citation>
    <scope>NUCLEOTIDE SEQUENCE</scope>
    <source>
        <strain evidence="3">JCM 19140</strain>
    </source>
</reference>
<dbReference type="GO" id="GO:0016020">
    <property type="term" value="C:membrane"/>
    <property type="evidence" value="ECO:0007669"/>
    <property type="project" value="GOC"/>
</dbReference>
<dbReference type="InterPro" id="IPR005135">
    <property type="entry name" value="Endo/exonuclease/phosphatase"/>
</dbReference>
<dbReference type="EMBL" id="JAOUSF010000002">
    <property type="protein sequence ID" value="MCU9613008.1"/>
    <property type="molecule type" value="Genomic_DNA"/>
</dbReference>
<protein>
    <submittedName>
        <fullName evidence="3">Endonuclease/exonuclease/phosphatase family protein</fullName>
    </submittedName>
</protein>
<dbReference type="GO" id="GO:0006506">
    <property type="term" value="P:GPI anchor biosynthetic process"/>
    <property type="evidence" value="ECO:0007669"/>
    <property type="project" value="TreeGrafter"/>
</dbReference>
<name>A0AAE3ISU5_9BACI</name>
<comment type="caution">
    <text evidence="3">The sequence shown here is derived from an EMBL/GenBank/DDBJ whole genome shotgun (WGS) entry which is preliminary data.</text>
</comment>
<keyword evidence="1" id="KW-0732">Signal</keyword>
<accession>A0AAE3ISU5</accession>
<dbReference type="Pfam" id="PF03372">
    <property type="entry name" value="Exo_endo_phos"/>
    <property type="match status" value="1"/>
</dbReference>
<organism evidence="3 4">
    <name type="scientific">Perspicuibacillus lycopersici</name>
    <dbReference type="NCBI Taxonomy" id="1325689"/>
    <lineage>
        <taxon>Bacteria</taxon>
        <taxon>Bacillati</taxon>
        <taxon>Bacillota</taxon>
        <taxon>Bacilli</taxon>
        <taxon>Bacillales</taxon>
        <taxon>Bacillaceae</taxon>
        <taxon>Perspicuibacillus</taxon>
    </lineage>
</organism>
<keyword evidence="3" id="KW-0255">Endonuclease</keyword>
<evidence type="ECO:0000313" key="3">
    <source>
        <dbReference type="EMBL" id="MCU9613008.1"/>
    </source>
</evidence>